<evidence type="ECO:0000313" key="7">
    <source>
        <dbReference type="EMBL" id="AKA71204.1"/>
    </source>
</evidence>
<evidence type="ECO:0000313" key="8">
    <source>
        <dbReference type="Proteomes" id="UP000033115"/>
    </source>
</evidence>
<sequence length="350" mass="37715">MKRKKIALVLALTITTGLFSGCSKNVVLTGDKIVKQQSDHLIVQGNIETKEVNINSKIAGKITDIKIAEGDNIKNGQVLITIDNSTLVAKEAQSKAQIDAATGQVKAAEAAKSAAQAQLQKAQNGARPEEIAQAKSQYDLAKSTYDRVNGLFSKGYAAKEDLDKAKTAMDVYEKQYDVAKDGARTEDIAALQAQVSQADATIQGYQAQIKQAEGGQNEVQSYIADTTITAPADGIVNQLNVEVGELVSTGMPLLVMTNTTAPWIECNVKETDLSKVKLNGEVSVKLSSYPNQQFKGRIVRINKDADFAVKRATNDNGEFDVLSYGVKVELIDMNKPLHAGMTAFVDFGKK</sequence>
<gene>
    <name evidence="7" type="ORF">CSCA_4079</name>
</gene>
<evidence type="ECO:0000256" key="3">
    <source>
        <dbReference type="SAM" id="Coils"/>
    </source>
</evidence>
<reference evidence="7 8" key="1">
    <citation type="journal article" date="2015" name="J. Biotechnol.">
        <title>Complete genome sequence of a malodorant-producing acetogen, Clostridium scatologenes ATCC 25775(T).</title>
        <authorList>
            <person name="Zhu Z."/>
            <person name="Guo T."/>
            <person name="Zheng H."/>
            <person name="Song T."/>
            <person name="Ouyang P."/>
            <person name="Xie J."/>
        </authorList>
    </citation>
    <scope>NUCLEOTIDE SEQUENCE [LARGE SCALE GENOMIC DNA]</scope>
    <source>
        <strain evidence="7 8">ATCC 25775</strain>
    </source>
</reference>
<dbReference type="PROSITE" id="PS51257">
    <property type="entry name" value="PROKAR_LIPOPROTEIN"/>
    <property type="match status" value="1"/>
</dbReference>
<dbReference type="RefSeq" id="WP_029162313.1">
    <property type="nucleotide sequence ID" value="NZ_CP009933.1"/>
</dbReference>
<dbReference type="GO" id="GO:0030313">
    <property type="term" value="C:cell envelope"/>
    <property type="evidence" value="ECO:0007669"/>
    <property type="project" value="UniProtKB-SubCell"/>
</dbReference>
<dbReference type="HOGENOM" id="CLU_018816_6_1_9"/>
<dbReference type="KEGG" id="csq:CSCA_4079"/>
<feature type="chain" id="PRO_5039536629" evidence="4">
    <location>
        <begin position="21"/>
        <end position="350"/>
    </location>
</feature>
<dbReference type="SUPFAM" id="SSF111369">
    <property type="entry name" value="HlyD-like secretion proteins"/>
    <property type="match status" value="2"/>
</dbReference>
<evidence type="ECO:0000259" key="5">
    <source>
        <dbReference type="Pfam" id="PF25917"/>
    </source>
</evidence>
<organism evidence="7 8">
    <name type="scientific">Clostridium scatologenes</name>
    <dbReference type="NCBI Taxonomy" id="1548"/>
    <lineage>
        <taxon>Bacteria</taxon>
        <taxon>Bacillati</taxon>
        <taxon>Bacillota</taxon>
        <taxon>Clostridia</taxon>
        <taxon>Eubacteriales</taxon>
        <taxon>Clostridiaceae</taxon>
        <taxon>Clostridium</taxon>
    </lineage>
</organism>
<dbReference type="Gene3D" id="2.40.30.170">
    <property type="match status" value="1"/>
</dbReference>
<feature type="signal peptide" evidence="4">
    <location>
        <begin position="1"/>
        <end position="20"/>
    </location>
</feature>
<keyword evidence="2 3" id="KW-0175">Coiled coil</keyword>
<dbReference type="InterPro" id="IPR050465">
    <property type="entry name" value="UPF0194_transport"/>
</dbReference>
<evidence type="ECO:0000256" key="4">
    <source>
        <dbReference type="SAM" id="SignalP"/>
    </source>
</evidence>
<dbReference type="Gene3D" id="2.40.50.100">
    <property type="match status" value="2"/>
</dbReference>
<dbReference type="Proteomes" id="UP000033115">
    <property type="component" value="Chromosome"/>
</dbReference>
<evidence type="ECO:0000259" key="6">
    <source>
        <dbReference type="Pfam" id="PF25990"/>
    </source>
</evidence>
<comment type="subcellular location">
    <subcellularLocation>
        <location evidence="1">Cell envelope</location>
    </subcellularLocation>
</comment>
<proteinExistence type="predicted"/>
<feature type="coiled-coil region" evidence="3">
    <location>
        <begin position="98"/>
        <end position="125"/>
    </location>
</feature>
<evidence type="ECO:0000256" key="2">
    <source>
        <dbReference type="ARBA" id="ARBA00023054"/>
    </source>
</evidence>
<dbReference type="EMBL" id="CP009933">
    <property type="protein sequence ID" value="AKA71204.1"/>
    <property type="molecule type" value="Genomic_DNA"/>
</dbReference>
<dbReference type="Pfam" id="PF25990">
    <property type="entry name" value="Beta-barrel_YknX"/>
    <property type="match status" value="1"/>
</dbReference>
<evidence type="ECO:0000256" key="1">
    <source>
        <dbReference type="ARBA" id="ARBA00004196"/>
    </source>
</evidence>
<keyword evidence="8" id="KW-1185">Reference proteome</keyword>
<protein>
    <submittedName>
        <fullName evidence="7">Secretion protein HlyD family protein</fullName>
    </submittedName>
</protein>
<dbReference type="PANTHER" id="PTHR32347:SF23">
    <property type="entry name" value="BLL5650 PROTEIN"/>
    <property type="match status" value="1"/>
</dbReference>
<accession>A0A0E3JQT2</accession>
<feature type="domain" description="YknX-like beta-barrel" evidence="6">
    <location>
        <begin position="264"/>
        <end position="345"/>
    </location>
</feature>
<dbReference type="Gene3D" id="1.10.287.470">
    <property type="entry name" value="Helix hairpin bin"/>
    <property type="match status" value="2"/>
</dbReference>
<dbReference type="InterPro" id="IPR058636">
    <property type="entry name" value="Beta-barrel_YknX"/>
</dbReference>
<dbReference type="STRING" id="1548.CSCA_4079"/>
<dbReference type="PANTHER" id="PTHR32347">
    <property type="entry name" value="EFFLUX SYSTEM COMPONENT YKNX-RELATED"/>
    <property type="match status" value="1"/>
</dbReference>
<feature type="domain" description="Multidrug resistance protein MdtA-like barrel-sandwich hybrid" evidence="5">
    <location>
        <begin position="51"/>
        <end position="255"/>
    </location>
</feature>
<dbReference type="InterPro" id="IPR058625">
    <property type="entry name" value="MdtA-like_BSH"/>
</dbReference>
<dbReference type="Pfam" id="PF25917">
    <property type="entry name" value="BSH_RND"/>
    <property type="match status" value="1"/>
</dbReference>
<keyword evidence="4" id="KW-0732">Signal</keyword>
<dbReference type="AlphaFoldDB" id="A0A0E3JQT2"/>
<name>A0A0E3JQT2_CLOSL</name>